<evidence type="ECO:0000313" key="2">
    <source>
        <dbReference type="Proteomes" id="UP000059680"/>
    </source>
</evidence>
<dbReference type="PaxDb" id="39947-A0A0P0W8D3"/>
<reference evidence="1 2" key="3">
    <citation type="journal article" date="2013" name="Rice">
        <title>Improvement of the Oryza sativa Nipponbare reference genome using next generation sequence and optical map data.</title>
        <authorList>
            <person name="Kawahara Y."/>
            <person name="de la Bastide M."/>
            <person name="Hamilton J.P."/>
            <person name="Kanamori H."/>
            <person name="McCombie W.R."/>
            <person name="Ouyang S."/>
            <person name="Schwartz D.C."/>
            <person name="Tanaka T."/>
            <person name="Wu J."/>
            <person name="Zhou S."/>
            <person name="Childs K.L."/>
            <person name="Davidson R.M."/>
            <person name="Lin H."/>
            <person name="Quesada-Ocampo L."/>
            <person name="Vaillancourt B."/>
            <person name="Sakai H."/>
            <person name="Lee S.S."/>
            <person name="Kim J."/>
            <person name="Numa H."/>
            <person name="Itoh T."/>
            <person name="Buell C.R."/>
            <person name="Matsumoto T."/>
        </authorList>
    </citation>
    <scope>NUCLEOTIDE SEQUENCE [LARGE SCALE GENOMIC DNA]</scope>
    <source>
        <strain evidence="2">cv. Nipponbare</strain>
    </source>
</reference>
<dbReference type="InParanoid" id="A0A0P0W8D3"/>
<gene>
    <name evidence="1" type="ordered locus">Os04g0301225</name>
    <name evidence="1" type="ORF">OSNPB_040301225</name>
</gene>
<dbReference type="AlphaFoldDB" id="A0A0P0W8D3"/>
<proteinExistence type="predicted"/>
<evidence type="ECO:0000313" key="1">
    <source>
        <dbReference type="EMBL" id="BAS88466.1"/>
    </source>
</evidence>
<dbReference type="EMBL" id="AP014960">
    <property type="protein sequence ID" value="BAS88466.1"/>
    <property type="molecule type" value="Genomic_DNA"/>
</dbReference>
<protein>
    <submittedName>
        <fullName evidence="1">Os04g0301225 protein</fullName>
    </submittedName>
</protein>
<reference evidence="1 2" key="2">
    <citation type="journal article" date="2013" name="Plant Cell Physiol.">
        <title>Rice Annotation Project Database (RAP-DB): an integrative and interactive database for rice genomics.</title>
        <authorList>
            <person name="Sakai H."/>
            <person name="Lee S.S."/>
            <person name="Tanaka T."/>
            <person name="Numa H."/>
            <person name="Kim J."/>
            <person name="Kawahara Y."/>
            <person name="Wakimoto H."/>
            <person name="Yang C.C."/>
            <person name="Iwamoto M."/>
            <person name="Abe T."/>
            <person name="Yamada Y."/>
            <person name="Muto A."/>
            <person name="Inokuchi H."/>
            <person name="Ikemura T."/>
            <person name="Matsumoto T."/>
            <person name="Sasaki T."/>
            <person name="Itoh T."/>
        </authorList>
    </citation>
    <scope>NUCLEOTIDE SEQUENCE [LARGE SCALE GENOMIC DNA]</scope>
    <source>
        <strain evidence="2">cv. Nipponbare</strain>
    </source>
</reference>
<name>A0A0P0W8D3_ORYSJ</name>
<accession>A0A0P0W8D3</accession>
<dbReference type="Proteomes" id="UP000059680">
    <property type="component" value="Chromosome 4"/>
</dbReference>
<organism evidence="1 2">
    <name type="scientific">Oryza sativa subsp. japonica</name>
    <name type="common">Rice</name>
    <dbReference type="NCBI Taxonomy" id="39947"/>
    <lineage>
        <taxon>Eukaryota</taxon>
        <taxon>Viridiplantae</taxon>
        <taxon>Streptophyta</taxon>
        <taxon>Embryophyta</taxon>
        <taxon>Tracheophyta</taxon>
        <taxon>Spermatophyta</taxon>
        <taxon>Magnoliopsida</taxon>
        <taxon>Liliopsida</taxon>
        <taxon>Poales</taxon>
        <taxon>Poaceae</taxon>
        <taxon>BOP clade</taxon>
        <taxon>Oryzoideae</taxon>
        <taxon>Oryzeae</taxon>
        <taxon>Oryzinae</taxon>
        <taxon>Oryza</taxon>
        <taxon>Oryza sativa</taxon>
    </lineage>
</organism>
<keyword evidence="2" id="KW-1185">Reference proteome</keyword>
<reference evidence="2" key="1">
    <citation type="journal article" date="2005" name="Nature">
        <title>The map-based sequence of the rice genome.</title>
        <authorList>
            <consortium name="International rice genome sequencing project (IRGSP)"/>
            <person name="Matsumoto T."/>
            <person name="Wu J."/>
            <person name="Kanamori H."/>
            <person name="Katayose Y."/>
            <person name="Fujisawa M."/>
            <person name="Namiki N."/>
            <person name="Mizuno H."/>
            <person name="Yamamoto K."/>
            <person name="Antonio B.A."/>
            <person name="Baba T."/>
            <person name="Sakata K."/>
            <person name="Nagamura Y."/>
            <person name="Aoki H."/>
            <person name="Arikawa K."/>
            <person name="Arita K."/>
            <person name="Bito T."/>
            <person name="Chiden Y."/>
            <person name="Fujitsuka N."/>
            <person name="Fukunaka R."/>
            <person name="Hamada M."/>
            <person name="Harada C."/>
            <person name="Hayashi A."/>
            <person name="Hijishita S."/>
            <person name="Honda M."/>
            <person name="Hosokawa S."/>
            <person name="Ichikawa Y."/>
            <person name="Idonuma A."/>
            <person name="Iijima M."/>
            <person name="Ikeda M."/>
            <person name="Ikeno M."/>
            <person name="Ito K."/>
            <person name="Ito S."/>
            <person name="Ito T."/>
            <person name="Ito Y."/>
            <person name="Ito Y."/>
            <person name="Iwabuchi A."/>
            <person name="Kamiya K."/>
            <person name="Karasawa W."/>
            <person name="Kurita K."/>
            <person name="Katagiri S."/>
            <person name="Kikuta A."/>
            <person name="Kobayashi H."/>
            <person name="Kobayashi N."/>
            <person name="Machita K."/>
            <person name="Maehara T."/>
            <person name="Masukawa M."/>
            <person name="Mizubayashi T."/>
            <person name="Mukai Y."/>
            <person name="Nagasaki H."/>
            <person name="Nagata Y."/>
            <person name="Naito S."/>
            <person name="Nakashima M."/>
            <person name="Nakama Y."/>
            <person name="Nakamichi Y."/>
            <person name="Nakamura M."/>
            <person name="Meguro A."/>
            <person name="Negishi M."/>
            <person name="Ohta I."/>
            <person name="Ohta T."/>
            <person name="Okamoto M."/>
            <person name="Ono N."/>
            <person name="Saji S."/>
            <person name="Sakaguchi M."/>
            <person name="Sakai K."/>
            <person name="Shibata M."/>
            <person name="Shimokawa T."/>
            <person name="Song J."/>
            <person name="Takazaki Y."/>
            <person name="Terasawa K."/>
            <person name="Tsugane M."/>
            <person name="Tsuji K."/>
            <person name="Ueda S."/>
            <person name="Waki K."/>
            <person name="Yamagata H."/>
            <person name="Yamamoto M."/>
            <person name="Yamamoto S."/>
            <person name="Yamane H."/>
            <person name="Yoshiki S."/>
            <person name="Yoshihara R."/>
            <person name="Yukawa K."/>
            <person name="Zhong H."/>
            <person name="Yano M."/>
            <person name="Yuan Q."/>
            <person name="Ouyang S."/>
            <person name="Liu J."/>
            <person name="Jones K.M."/>
            <person name="Gansberger K."/>
            <person name="Moffat K."/>
            <person name="Hill J."/>
            <person name="Bera J."/>
            <person name="Fadrosh D."/>
            <person name="Jin S."/>
            <person name="Johri S."/>
            <person name="Kim M."/>
            <person name="Overton L."/>
            <person name="Reardon M."/>
            <person name="Tsitrin T."/>
            <person name="Vuong H."/>
            <person name="Weaver B."/>
            <person name="Ciecko A."/>
            <person name="Tallon L."/>
            <person name="Jackson J."/>
            <person name="Pai G."/>
            <person name="Aken S.V."/>
            <person name="Utterback T."/>
            <person name="Reidmuller S."/>
            <person name="Feldblyum T."/>
            <person name="Hsiao J."/>
            <person name="Zismann V."/>
            <person name="Iobst S."/>
            <person name="de Vazeille A.R."/>
            <person name="Buell C.R."/>
            <person name="Ying K."/>
            <person name="Li Y."/>
            <person name="Lu T."/>
            <person name="Huang Y."/>
            <person name="Zhao Q."/>
            <person name="Feng Q."/>
            <person name="Zhang L."/>
            <person name="Zhu J."/>
            <person name="Weng Q."/>
            <person name="Mu J."/>
            <person name="Lu Y."/>
            <person name="Fan D."/>
            <person name="Liu Y."/>
            <person name="Guan J."/>
            <person name="Zhang Y."/>
            <person name="Yu S."/>
            <person name="Liu X."/>
            <person name="Zhang Y."/>
            <person name="Hong G."/>
            <person name="Han B."/>
            <person name="Choisne N."/>
            <person name="Demange N."/>
            <person name="Orjeda G."/>
            <person name="Samain S."/>
            <person name="Cattolico L."/>
            <person name="Pelletier E."/>
            <person name="Couloux A."/>
            <person name="Segurens B."/>
            <person name="Wincker P."/>
            <person name="D'Hont A."/>
            <person name="Scarpelli C."/>
            <person name="Weissenbach J."/>
            <person name="Salanoubat M."/>
            <person name="Quetier F."/>
            <person name="Yu Y."/>
            <person name="Kim H.R."/>
            <person name="Rambo T."/>
            <person name="Currie J."/>
            <person name="Collura K."/>
            <person name="Luo M."/>
            <person name="Yang T."/>
            <person name="Ammiraju J.S.S."/>
            <person name="Engler F."/>
            <person name="Soderlund C."/>
            <person name="Wing R.A."/>
            <person name="Palmer L.E."/>
            <person name="de la Bastide M."/>
            <person name="Spiegel L."/>
            <person name="Nascimento L."/>
            <person name="Zutavern T."/>
            <person name="O'Shaughnessy A."/>
            <person name="Dike S."/>
            <person name="Dedhia N."/>
            <person name="Preston R."/>
            <person name="Balija V."/>
            <person name="McCombie W.R."/>
            <person name="Chow T."/>
            <person name="Chen H."/>
            <person name="Chung M."/>
            <person name="Chen C."/>
            <person name="Shaw J."/>
            <person name="Wu H."/>
            <person name="Hsiao K."/>
            <person name="Chao Y."/>
            <person name="Chu M."/>
            <person name="Cheng C."/>
            <person name="Hour A."/>
            <person name="Lee P."/>
            <person name="Lin S."/>
            <person name="Lin Y."/>
            <person name="Liou J."/>
            <person name="Liu S."/>
            <person name="Hsing Y."/>
            <person name="Raghuvanshi S."/>
            <person name="Mohanty A."/>
            <person name="Bharti A.K."/>
            <person name="Gaur A."/>
            <person name="Gupta V."/>
            <person name="Kumar D."/>
            <person name="Ravi V."/>
            <person name="Vij S."/>
            <person name="Kapur A."/>
            <person name="Khurana P."/>
            <person name="Khurana P."/>
            <person name="Khurana J.P."/>
            <person name="Tyagi A.K."/>
            <person name="Gaikwad K."/>
            <person name="Singh A."/>
            <person name="Dalal V."/>
            <person name="Srivastava S."/>
            <person name="Dixit A."/>
            <person name="Pal A.K."/>
            <person name="Ghazi I.A."/>
            <person name="Yadav M."/>
            <person name="Pandit A."/>
            <person name="Bhargava A."/>
            <person name="Sureshbabu K."/>
            <person name="Batra K."/>
            <person name="Sharma T.R."/>
            <person name="Mohapatra T."/>
            <person name="Singh N.K."/>
            <person name="Messing J."/>
            <person name="Nelson A.B."/>
            <person name="Fuks G."/>
            <person name="Kavchok S."/>
            <person name="Keizer G."/>
            <person name="Linton E."/>
            <person name="Llaca V."/>
            <person name="Song R."/>
            <person name="Tanyolac B."/>
            <person name="Young S."/>
            <person name="Ho-Il K."/>
            <person name="Hahn J.H."/>
            <person name="Sangsakoo G."/>
            <person name="Vanavichit A."/>
            <person name="de Mattos Luiz.A.T."/>
            <person name="Zimmer P.D."/>
            <person name="Malone G."/>
            <person name="Dellagostin O."/>
            <person name="de Oliveira A.C."/>
            <person name="Bevan M."/>
            <person name="Bancroft I."/>
            <person name="Minx P."/>
            <person name="Cordum H."/>
            <person name="Wilson R."/>
            <person name="Cheng Z."/>
            <person name="Jin W."/>
            <person name="Jiang J."/>
            <person name="Leong S.A."/>
            <person name="Iwama H."/>
            <person name="Gojobori T."/>
            <person name="Itoh T."/>
            <person name="Niimura Y."/>
            <person name="Fujii Y."/>
            <person name="Habara T."/>
            <person name="Sakai H."/>
            <person name="Sato Y."/>
            <person name="Wilson G."/>
            <person name="Kumar K."/>
            <person name="McCouch S."/>
            <person name="Juretic N."/>
            <person name="Hoen D."/>
            <person name="Wright S."/>
            <person name="Bruskiewich R."/>
            <person name="Bureau T."/>
            <person name="Miyao A."/>
            <person name="Hirochika H."/>
            <person name="Nishikawa T."/>
            <person name="Kadowaki K."/>
            <person name="Sugiura M."/>
            <person name="Burr B."/>
            <person name="Sasaki T."/>
        </authorList>
    </citation>
    <scope>NUCLEOTIDE SEQUENCE [LARGE SCALE GENOMIC DNA]</scope>
    <source>
        <strain evidence="2">cv. Nipponbare</strain>
    </source>
</reference>
<sequence>MGLLTHMPAEAEEVKHKPIEAWEEWRQLFDSPDVAATSAQALTLAAGFNDPIGTILISEGNDSHMKRTPVPVAPTSTRVNGGIGVCAATASKESRGGRLA</sequence>